<dbReference type="NCBIfam" id="NF010141">
    <property type="entry name" value="PRK13616.1"/>
    <property type="match status" value="1"/>
</dbReference>
<comment type="caution">
    <text evidence="9">The sequence shown here is derived from an EMBL/GenBank/DDBJ whole genome shotgun (WGS) entry which is preliminary data.</text>
</comment>
<evidence type="ECO:0000313" key="10">
    <source>
        <dbReference type="Proteomes" id="UP000432568"/>
    </source>
</evidence>
<keyword evidence="3 6" id="KW-0472">Membrane</keyword>
<protein>
    <recommendedName>
        <fullName evidence="6">Lipoprotein LpqB</fullName>
    </recommendedName>
</protein>
<evidence type="ECO:0000256" key="2">
    <source>
        <dbReference type="ARBA" id="ARBA00022729"/>
    </source>
</evidence>
<dbReference type="PROSITE" id="PS51257">
    <property type="entry name" value="PROKAR_LIPOPROTEIN"/>
    <property type="match status" value="1"/>
</dbReference>
<dbReference type="InterPro" id="IPR059026">
    <property type="entry name" value="LpqB_N"/>
</dbReference>
<dbReference type="SUPFAM" id="SSF82171">
    <property type="entry name" value="DPP6 N-terminal domain-like"/>
    <property type="match status" value="1"/>
</dbReference>
<feature type="signal peptide" evidence="7">
    <location>
        <begin position="1"/>
        <end position="26"/>
    </location>
</feature>
<dbReference type="InterPro" id="IPR023959">
    <property type="entry name" value="LpqB"/>
</dbReference>
<dbReference type="Proteomes" id="UP000432568">
    <property type="component" value="Unassembled WGS sequence"/>
</dbReference>
<dbReference type="EMBL" id="VIOG01000016">
    <property type="protein sequence ID" value="MTD92533.1"/>
    <property type="molecule type" value="Genomic_DNA"/>
</dbReference>
<keyword evidence="4 6" id="KW-0564">Palmitate</keyword>
<dbReference type="Pfam" id="PF10647">
    <property type="entry name" value="Gmad1"/>
    <property type="match status" value="1"/>
</dbReference>
<proteinExistence type="inferred from homology"/>
<accession>A0A2N6TPR5</accession>
<evidence type="ECO:0000256" key="4">
    <source>
        <dbReference type="ARBA" id="ARBA00023139"/>
    </source>
</evidence>
<dbReference type="RefSeq" id="WP_046647445.1">
    <property type="nucleotide sequence ID" value="NZ_PNHI01000005.1"/>
</dbReference>
<feature type="domain" description="GerMN" evidence="8">
    <location>
        <begin position="201"/>
        <end position="284"/>
    </location>
</feature>
<dbReference type="InterPro" id="IPR018910">
    <property type="entry name" value="LpqB_C"/>
</dbReference>
<evidence type="ECO:0000256" key="1">
    <source>
        <dbReference type="ARBA" id="ARBA00022475"/>
    </source>
</evidence>
<dbReference type="Pfam" id="PF25976">
    <property type="entry name" value="LpqB_N"/>
    <property type="match status" value="1"/>
</dbReference>
<organism evidence="9 10">
    <name type="scientific">Corynebacterium aurimucosum</name>
    <dbReference type="NCBI Taxonomy" id="169292"/>
    <lineage>
        <taxon>Bacteria</taxon>
        <taxon>Bacillati</taxon>
        <taxon>Actinomycetota</taxon>
        <taxon>Actinomycetes</taxon>
        <taxon>Mycobacteriales</taxon>
        <taxon>Corynebacteriaceae</taxon>
        <taxon>Corynebacterium</taxon>
    </lineage>
</organism>
<gene>
    <name evidence="6 9" type="primary">lpqB</name>
    <name evidence="9" type="ORF">FME68_11935</name>
</gene>
<keyword evidence="1 6" id="KW-1003">Cell membrane</keyword>
<evidence type="ECO:0000256" key="6">
    <source>
        <dbReference type="HAMAP-Rule" id="MF_01373"/>
    </source>
</evidence>
<evidence type="ECO:0000256" key="3">
    <source>
        <dbReference type="ARBA" id="ARBA00023136"/>
    </source>
</evidence>
<dbReference type="Pfam" id="PF10646">
    <property type="entry name" value="Germane"/>
    <property type="match status" value="1"/>
</dbReference>
<reference evidence="9 10" key="1">
    <citation type="submission" date="2019-07" db="EMBL/GenBank/DDBJ databases">
        <title>Draft genome of C. aurimucosum strain 332.</title>
        <authorList>
            <person name="Pacheco L.G.C."/>
            <person name="Aguiar E.R.G.R."/>
            <person name="Barberis C.M."/>
            <person name="Almuzara M.N."/>
            <person name="Traglia G.M."/>
            <person name="Santos C.S."/>
            <person name="Vay C.A."/>
            <person name="Rocha D.J.P.G."/>
        </authorList>
    </citation>
    <scope>NUCLEOTIDE SEQUENCE [LARGE SCALE GENOMIC DNA]</scope>
    <source>
        <strain evidence="9 10">332</strain>
    </source>
</reference>
<dbReference type="AlphaFoldDB" id="A0A2N6TPR5"/>
<evidence type="ECO:0000256" key="5">
    <source>
        <dbReference type="ARBA" id="ARBA00023288"/>
    </source>
</evidence>
<dbReference type="GO" id="GO:0005886">
    <property type="term" value="C:plasma membrane"/>
    <property type="evidence" value="ECO:0007669"/>
    <property type="project" value="UniProtKB-SubCell"/>
</dbReference>
<dbReference type="SMART" id="SM00909">
    <property type="entry name" value="Germane"/>
    <property type="match status" value="1"/>
</dbReference>
<keyword evidence="5 6" id="KW-0449">Lipoprotein</keyword>
<dbReference type="HAMAP" id="MF_01373">
    <property type="entry name" value="LpqB_lipoprot"/>
    <property type="match status" value="1"/>
</dbReference>
<evidence type="ECO:0000313" key="9">
    <source>
        <dbReference type="EMBL" id="MTD92533.1"/>
    </source>
</evidence>
<evidence type="ECO:0000256" key="7">
    <source>
        <dbReference type="SAM" id="SignalP"/>
    </source>
</evidence>
<comment type="similarity">
    <text evidence="6">Belongs to the LpqB lipoprotein family.</text>
</comment>
<dbReference type="InterPro" id="IPR019606">
    <property type="entry name" value="GerMN"/>
</dbReference>
<feature type="chain" id="PRO_5044069676" description="Lipoprotein LpqB" evidence="7">
    <location>
        <begin position="27"/>
        <end position="569"/>
    </location>
</feature>
<keyword evidence="2 6" id="KW-0732">Signal</keyword>
<name>A0A2N6TPR5_9CORY</name>
<evidence type="ECO:0000259" key="8">
    <source>
        <dbReference type="SMART" id="SM00909"/>
    </source>
</evidence>
<comment type="subcellular location">
    <subcellularLocation>
        <location evidence="6">Cell membrane</location>
        <topology evidence="6">Lipid-anchor</topology>
    </subcellularLocation>
</comment>
<sequence>MMPARRPLAVFSCVALIALVGCSTLPNNTDPQVIGTFEPHDRADDAVVEPRTDSEPDLLVRDFYSAVAIPTGNYAAARTFLSTNIANSWDPTDTVLVVDSIDLVTSNMEDGDLEYSVRGNIIGRLANGGAYVPDNSRIEATVRLRQFNGQWRITDLPTGAVIERTELRNRYRPQSLYFFDTTQRLLVADRRWLYSGKESIASELVTLLLQGPSSDIAPATSTLSPKDATFLGINDGVYEFSGMAGMTQEERLKFAAQLVWTLNNAEITNSVRATIDGSPLVDGMEEMTIDDFAEFNPEVAAQSVPKLYAVNDGSLLEVKGEGSTEVQGMAGQIHDIQSADVSDEGMVAAVRKRSEKESQLAMGELGHELKDSVKGETLARPTFEVGGQVAWTVVDGKHVVRVTRSPATGELSTAEVDTSALENVEGEISVIRLSLTGARIAMIIDGSIYTGVVARATSGERRIVNVHQVGPELAGSALSVEWQTDGSLLVGTSASSSPVWRIEQDGSSATTLPTGNITAPVVAVASSPSTLYVTDAHALLQLPAGGSERSYWREVEGLQGVRSSPIIAR</sequence>